<accession>A0AAD5W1D9</accession>
<name>A0AAD5W1D9_9AGAR</name>
<comment type="caution">
    <text evidence="1">The sequence shown here is derived from an EMBL/GenBank/DDBJ whole genome shotgun (WGS) entry which is preliminary data.</text>
</comment>
<reference evidence="1" key="1">
    <citation type="submission" date="2022-07" db="EMBL/GenBank/DDBJ databases">
        <title>Genome Sequence of Leucocoprinus birnbaumii.</title>
        <authorList>
            <person name="Buettner E."/>
        </authorList>
    </citation>
    <scope>NUCLEOTIDE SEQUENCE</scope>
    <source>
        <strain evidence="1">VT141</strain>
    </source>
</reference>
<evidence type="ECO:0000313" key="2">
    <source>
        <dbReference type="Proteomes" id="UP001213000"/>
    </source>
</evidence>
<dbReference type="AlphaFoldDB" id="A0AAD5W1D9"/>
<gene>
    <name evidence="1" type="ORF">NP233_g2452</name>
</gene>
<organism evidence="1 2">
    <name type="scientific">Leucocoprinus birnbaumii</name>
    <dbReference type="NCBI Taxonomy" id="56174"/>
    <lineage>
        <taxon>Eukaryota</taxon>
        <taxon>Fungi</taxon>
        <taxon>Dikarya</taxon>
        <taxon>Basidiomycota</taxon>
        <taxon>Agaricomycotina</taxon>
        <taxon>Agaricomycetes</taxon>
        <taxon>Agaricomycetidae</taxon>
        <taxon>Agaricales</taxon>
        <taxon>Agaricineae</taxon>
        <taxon>Agaricaceae</taxon>
        <taxon>Leucocoprinus</taxon>
    </lineage>
</organism>
<proteinExistence type="predicted"/>
<dbReference type="EMBL" id="JANIEX010000104">
    <property type="protein sequence ID" value="KAJ3573413.1"/>
    <property type="molecule type" value="Genomic_DNA"/>
</dbReference>
<keyword evidence="2" id="KW-1185">Reference proteome</keyword>
<sequence length="459" mass="52211">MRHDLQLSRVIDPIPSLRSLALDGYPSDILSFFSVPSAFPNLSSLVLRPVDEPPPPHFWAKLFEGIASSSKILENLTLDAIDGFDLPLSIDTLKSLFKTPLRKLEVWNIGHEFRPLDFALLEIISMHRCLRSISIHLTIDPLLVPLQESEQLQKIARISRPRSQLEMLDLGHVAFKTNPTKATVTLVRNLIALFPTLVKLPGKVFNGTDLNDHFSAYKMAFLDAHLLHSRLLEPMLEYTSPPLELNPDPTIQAIMHKTPSFNRTELLMEQREFRSLNVTEVAVEATPIDGKIENVLKWTVTLEVDHHPTFGDGGATCVLLKDASCIDLDVGLRTDKFWWRTKLRPRPHGLITSFSEIISFLEEDRQRFETQVDSKTLEGTYFWVWEQLRALDMGGYLISKLLPGYLGEYQSALSEFADAISWWKPAYDLVLIETKERIAGEAVVKLKTEEETEARSARY</sequence>
<evidence type="ECO:0000313" key="1">
    <source>
        <dbReference type="EMBL" id="KAJ3573413.1"/>
    </source>
</evidence>
<dbReference type="Proteomes" id="UP001213000">
    <property type="component" value="Unassembled WGS sequence"/>
</dbReference>
<protein>
    <submittedName>
        <fullName evidence="1">Uncharacterized protein</fullName>
    </submittedName>
</protein>